<keyword evidence="3" id="KW-1003">Cell membrane</keyword>
<dbReference type="PROSITE" id="PS51371">
    <property type="entry name" value="CBS"/>
    <property type="match status" value="2"/>
</dbReference>
<evidence type="ECO:0000313" key="15">
    <source>
        <dbReference type="Proteomes" id="UP001203338"/>
    </source>
</evidence>
<keyword evidence="6 10" id="KW-1133">Transmembrane helix</keyword>
<keyword evidence="8 10" id="KW-0472">Membrane</keyword>
<dbReference type="Pfam" id="PF03471">
    <property type="entry name" value="CorC_HlyC"/>
    <property type="match status" value="1"/>
</dbReference>
<dbReference type="Pfam" id="PF01595">
    <property type="entry name" value="CNNM"/>
    <property type="match status" value="1"/>
</dbReference>
<dbReference type="InterPro" id="IPR044751">
    <property type="entry name" value="Ion_transp-like_CBS"/>
</dbReference>
<feature type="domain" description="CNNM transmembrane" evidence="13">
    <location>
        <begin position="2"/>
        <end position="192"/>
    </location>
</feature>
<dbReference type="SMART" id="SM01091">
    <property type="entry name" value="CorC_HlyC"/>
    <property type="match status" value="1"/>
</dbReference>
<proteinExistence type="inferred from homology"/>
<dbReference type="Gene3D" id="3.10.580.10">
    <property type="entry name" value="CBS-domain"/>
    <property type="match status" value="1"/>
</dbReference>
<evidence type="ECO:0000256" key="8">
    <source>
        <dbReference type="ARBA" id="ARBA00023136"/>
    </source>
</evidence>
<dbReference type="Pfam" id="PF00571">
    <property type="entry name" value="CBS"/>
    <property type="match status" value="2"/>
</dbReference>
<evidence type="ECO:0000259" key="12">
    <source>
        <dbReference type="PROSITE" id="PS51371"/>
    </source>
</evidence>
<comment type="caution">
    <text evidence="14">The sequence shown here is derived from an EMBL/GenBank/DDBJ whole genome shotgun (WGS) entry which is preliminary data.</text>
</comment>
<evidence type="ECO:0000256" key="2">
    <source>
        <dbReference type="ARBA" id="ARBA00006337"/>
    </source>
</evidence>
<dbReference type="InterPro" id="IPR000644">
    <property type="entry name" value="CBS_dom"/>
</dbReference>
<comment type="similarity">
    <text evidence="2">Belongs to the UPF0053 family.</text>
</comment>
<dbReference type="SUPFAM" id="SSF56176">
    <property type="entry name" value="FAD-binding/transporter-associated domain-like"/>
    <property type="match status" value="1"/>
</dbReference>
<keyword evidence="15" id="KW-1185">Reference proteome</keyword>
<dbReference type="PROSITE" id="PS51846">
    <property type="entry name" value="CNNM"/>
    <property type="match status" value="1"/>
</dbReference>
<evidence type="ECO:0000256" key="3">
    <source>
        <dbReference type="ARBA" id="ARBA00022475"/>
    </source>
</evidence>
<dbReference type="CDD" id="cd04590">
    <property type="entry name" value="CBS_pair_CorC_HlyC_assoc"/>
    <property type="match status" value="1"/>
</dbReference>
<evidence type="ECO:0000256" key="1">
    <source>
        <dbReference type="ARBA" id="ARBA00004651"/>
    </source>
</evidence>
<dbReference type="EMBL" id="JAMFLX010000041">
    <property type="protein sequence ID" value="MCL6272007.1"/>
    <property type="molecule type" value="Genomic_DNA"/>
</dbReference>
<feature type="domain" description="CBS" evidence="12">
    <location>
        <begin position="208"/>
        <end position="269"/>
    </location>
</feature>
<dbReference type="InterPro" id="IPR016169">
    <property type="entry name" value="FAD-bd_PCMH_sub2"/>
</dbReference>
<dbReference type="Gene3D" id="3.30.465.10">
    <property type="match status" value="1"/>
</dbReference>
<evidence type="ECO:0000256" key="5">
    <source>
        <dbReference type="ARBA" id="ARBA00022737"/>
    </source>
</evidence>
<evidence type="ECO:0000259" key="13">
    <source>
        <dbReference type="PROSITE" id="PS51846"/>
    </source>
</evidence>
<feature type="transmembrane region" description="Helical" evidence="11">
    <location>
        <begin position="92"/>
        <end position="112"/>
    </location>
</feature>
<dbReference type="RefSeq" id="WP_249701684.1">
    <property type="nucleotide sequence ID" value="NZ_JAMFLX010000041.1"/>
</dbReference>
<evidence type="ECO:0000256" key="9">
    <source>
        <dbReference type="PROSITE-ProRule" id="PRU00703"/>
    </source>
</evidence>
<dbReference type="InterPro" id="IPR036318">
    <property type="entry name" value="FAD-bd_PCMH-like_sf"/>
</dbReference>
<dbReference type="SUPFAM" id="SSF54631">
    <property type="entry name" value="CBS-domain pair"/>
    <property type="match status" value="1"/>
</dbReference>
<dbReference type="InterPro" id="IPR046342">
    <property type="entry name" value="CBS_dom_sf"/>
</dbReference>
<dbReference type="SMART" id="SM00116">
    <property type="entry name" value="CBS"/>
    <property type="match status" value="2"/>
</dbReference>
<comment type="subcellular location">
    <subcellularLocation>
        <location evidence="1">Cell membrane</location>
        <topology evidence="1">Multi-pass membrane protein</topology>
    </subcellularLocation>
</comment>
<evidence type="ECO:0000256" key="7">
    <source>
        <dbReference type="ARBA" id="ARBA00023122"/>
    </source>
</evidence>
<dbReference type="NCBIfam" id="NF008604">
    <property type="entry name" value="PRK11573.1"/>
    <property type="match status" value="1"/>
</dbReference>
<feature type="domain" description="CBS" evidence="12">
    <location>
        <begin position="272"/>
        <end position="332"/>
    </location>
</feature>
<evidence type="ECO:0000256" key="6">
    <source>
        <dbReference type="ARBA" id="ARBA00022989"/>
    </source>
</evidence>
<sequence length="418" mass="46228">MNEAPIGILLGVLVFLLFLSAFFSSSETGMMALNRYRLRHQARSGHKGAIRTSKLLERPDRLIGVILIGNNFVNILASAIATIVAMRIWGNSGIAIATFGLTLLVLIFGEVTPKTLAALHPERVAFPASVILRPLLKVLYPFVVVANTISNALLKMFGVDPNHTGADQLSQEELRTVVNEAGSLIPTRHKSMLTNILDLENVTVDDIMIPRNEIIGIDIEEDIEDILDQLRTAQHTRLPVYKGDVNNIIGILHMRNVAKLLSLEEINKAALLNETADPYFVPEITPLHTQMVNFQKQKLRSAFVVDEYGDVIGLVTLEDILEEIVGDFTTDVDDISQDITPQKDGTYIIDGTASIRETNKSLDWELPTEGPKTLNGLITEHLEEIPDSGVCLAIGNYRIEILQTRDNVVKTVKAWAVK</sequence>
<feature type="transmembrane region" description="Helical" evidence="11">
    <location>
        <begin position="124"/>
        <end position="143"/>
    </location>
</feature>
<dbReference type="InterPro" id="IPR005170">
    <property type="entry name" value="Transptr-assoc_dom"/>
</dbReference>
<dbReference type="InterPro" id="IPR002550">
    <property type="entry name" value="CNNM"/>
</dbReference>
<keyword evidence="7 9" id="KW-0129">CBS domain</keyword>
<dbReference type="PANTHER" id="PTHR22777:SF32">
    <property type="entry name" value="UPF0053 INNER MEMBRANE PROTEIN YFJD"/>
    <property type="match status" value="1"/>
</dbReference>
<evidence type="ECO:0000256" key="4">
    <source>
        <dbReference type="ARBA" id="ARBA00022692"/>
    </source>
</evidence>
<reference evidence="14 15" key="1">
    <citation type="submission" date="2022-05" db="EMBL/GenBank/DDBJ databases">
        <authorList>
            <person name="Park J.-S."/>
        </authorList>
    </citation>
    <scope>NUCLEOTIDE SEQUENCE [LARGE SCALE GENOMIC DNA]</scope>
    <source>
        <strain evidence="14 15">2012CJ34-2</strain>
    </source>
</reference>
<gene>
    <name evidence="14" type="ORF">M3P05_18970</name>
</gene>
<dbReference type="Proteomes" id="UP001203338">
    <property type="component" value="Unassembled WGS sequence"/>
</dbReference>
<evidence type="ECO:0000313" key="14">
    <source>
        <dbReference type="EMBL" id="MCL6272007.1"/>
    </source>
</evidence>
<accession>A0ABT0PKT5</accession>
<organism evidence="14 15">
    <name type="scientific">Parendozoicomonas callyspongiae</name>
    <dbReference type="NCBI Taxonomy" id="2942213"/>
    <lineage>
        <taxon>Bacteria</taxon>
        <taxon>Pseudomonadati</taxon>
        <taxon>Pseudomonadota</taxon>
        <taxon>Gammaproteobacteria</taxon>
        <taxon>Oceanospirillales</taxon>
        <taxon>Endozoicomonadaceae</taxon>
        <taxon>Parendozoicomonas</taxon>
    </lineage>
</organism>
<name>A0ABT0PKT5_9GAMM</name>
<feature type="transmembrane region" description="Helical" evidence="11">
    <location>
        <begin position="6"/>
        <end position="25"/>
    </location>
</feature>
<protein>
    <submittedName>
        <fullName evidence="14">HlyC/CorC family transporter</fullName>
    </submittedName>
</protein>
<keyword evidence="5" id="KW-0677">Repeat</keyword>
<feature type="transmembrane region" description="Helical" evidence="11">
    <location>
        <begin position="62"/>
        <end position="86"/>
    </location>
</feature>
<dbReference type="PANTHER" id="PTHR22777">
    <property type="entry name" value="HEMOLYSIN-RELATED"/>
    <property type="match status" value="1"/>
</dbReference>
<evidence type="ECO:0000256" key="10">
    <source>
        <dbReference type="PROSITE-ProRule" id="PRU01193"/>
    </source>
</evidence>
<evidence type="ECO:0000256" key="11">
    <source>
        <dbReference type="SAM" id="Phobius"/>
    </source>
</evidence>
<keyword evidence="4 10" id="KW-0812">Transmembrane</keyword>